<reference evidence="1 2" key="1">
    <citation type="submission" date="2019-07" db="EMBL/GenBank/DDBJ databases">
        <title>Sulfurimonas paralvinellae sp. nov., a novel mesophilic, hydrogen- and sulfur-oxidizing chemolithoautotroph within the Epsilonproteo- bacteria isolated from a deep-sea hydrothermal vent polychaete nest, reclassification of Thiomicrospira denitrificans as Sulfurimonas denitrificans comb. nov. and emended description of the genus Sulfurimonas.</title>
        <authorList>
            <person name="Wang S."/>
            <person name="Jiang L."/>
            <person name="Shao Z."/>
        </authorList>
    </citation>
    <scope>NUCLEOTIDE SEQUENCE [LARGE SCALE GENOMIC DNA]</scope>
    <source>
        <strain evidence="1 2">GO25</strain>
    </source>
</reference>
<accession>A0A7M1B929</accession>
<gene>
    <name evidence="1" type="ORF">FM071_08015</name>
</gene>
<protein>
    <recommendedName>
        <fullName evidence="3">PEGA domain-containing protein</fullName>
    </recommendedName>
</protein>
<proteinExistence type="predicted"/>
<dbReference type="KEGG" id="spal:FM071_08015"/>
<name>A0A7M1B929_9BACT</name>
<dbReference type="PROSITE" id="PS51257">
    <property type="entry name" value="PROKAR_LIPOPROTEIN"/>
    <property type="match status" value="1"/>
</dbReference>
<dbReference type="Proteomes" id="UP000593580">
    <property type="component" value="Chromosome"/>
</dbReference>
<keyword evidence="2" id="KW-1185">Reference proteome</keyword>
<sequence length="448" mass="51952">MRLFTYLPALVLLVLILQGCMQEKPAPVVLTDTALKESNQTKESAKTSAHTLTQQYTLYVKAPQGARVRILNIKPKYHDNILLKPGKYLIEVTKQGYQKYKKWIVIQEDFVLPVTLHTIKNPYDTSYFKYVTKIEWKNQHDLFSLVYDKKSKLIWAMPSAYVDYILQKKPRMIVKDAVFAKGKPWPKIYETKLDTLIYSGYFRYRGRNFLFKSNNEVTEYKAGVKNQKGVVVAKLSKLKTNSMVNYWRLPKEKEFYTSNPFKKYQKYFQVHYSRYKDIHFNLPVLCTKLKKNRYNSNCSVAYAYNKKTGLYDGPIIKQNKHTDATEGIYFALNHAKNFALVMPVRAASTEYDKIIFNTKITGEQKVAALTTLLIKESLSKKRQNVRSIADAMASQAMHMVFGDPKVSRGKLYSSSNNFQKSIKASRRTDISSAVFTVKNGKFYLKTLR</sequence>
<evidence type="ECO:0000313" key="2">
    <source>
        <dbReference type="Proteomes" id="UP000593580"/>
    </source>
</evidence>
<organism evidence="1 2">
    <name type="scientific">Sulfurimonas paralvinellae</name>
    <dbReference type="NCBI Taxonomy" id="317658"/>
    <lineage>
        <taxon>Bacteria</taxon>
        <taxon>Pseudomonadati</taxon>
        <taxon>Campylobacterota</taxon>
        <taxon>Epsilonproteobacteria</taxon>
        <taxon>Campylobacterales</taxon>
        <taxon>Sulfurimonadaceae</taxon>
        <taxon>Sulfurimonas</taxon>
    </lineage>
</organism>
<dbReference type="EMBL" id="CP041406">
    <property type="protein sequence ID" value="QOP46239.1"/>
    <property type="molecule type" value="Genomic_DNA"/>
</dbReference>
<evidence type="ECO:0008006" key="3">
    <source>
        <dbReference type="Google" id="ProtNLM"/>
    </source>
</evidence>
<dbReference type="AlphaFoldDB" id="A0A7M1B929"/>
<dbReference type="RefSeq" id="WP_193110493.1">
    <property type="nucleotide sequence ID" value="NZ_CP041406.1"/>
</dbReference>
<evidence type="ECO:0000313" key="1">
    <source>
        <dbReference type="EMBL" id="QOP46239.1"/>
    </source>
</evidence>